<gene>
    <name evidence="5" type="ORF">CEE37_08680</name>
</gene>
<dbReference type="InterPro" id="IPR016667">
    <property type="entry name" value="Caps_polysacc_synth_CpsB/CapC"/>
</dbReference>
<dbReference type="PANTHER" id="PTHR39181:SF1">
    <property type="entry name" value="TYROSINE-PROTEIN PHOSPHATASE YWQE"/>
    <property type="match status" value="1"/>
</dbReference>
<evidence type="ECO:0000256" key="3">
    <source>
        <dbReference type="ARBA" id="ARBA00022801"/>
    </source>
</evidence>
<evidence type="ECO:0000256" key="2">
    <source>
        <dbReference type="ARBA" id="ARBA00013064"/>
    </source>
</evidence>
<dbReference type="InterPro" id="IPR016195">
    <property type="entry name" value="Pol/histidinol_Pase-like"/>
</dbReference>
<dbReference type="PIRSF" id="PIRSF016557">
    <property type="entry name" value="Caps_synth_CpsB"/>
    <property type="match status" value="1"/>
</dbReference>
<accession>A0A532V092</accession>
<dbReference type="GO" id="GO:0004725">
    <property type="term" value="F:protein tyrosine phosphatase activity"/>
    <property type="evidence" value="ECO:0007669"/>
    <property type="project" value="UniProtKB-EC"/>
</dbReference>
<comment type="similarity">
    <text evidence="1">Belongs to the metallo-dependent hydrolases superfamily. CpsB/CapC family.</text>
</comment>
<sequence length="252" mass="27546">MTDIHTHLLPGLDDGPEIIAESLEVAQAAYSAGTRTIITTPHILNMLDTNRNNHIVSEYREFKDILEVECPGLNLLLGSEIYFRPNLAELVHHEVATLNGTGKYMLVEFSLTDIPKGFERELVNLRSQGVVPIIAHPERNIAALKKPSFIGRMIDAGGLIQLNSGSLTGSFGRPVRKLAHNLLKRGWVHFIASDTHGLNHRGPGLEAAISAAADVIGMAEARRLVDEYPEVVIEGREWPDNKALVSSVGGVK</sequence>
<evidence type="ECO:0000313" key="5">
    <source>
        <dbReference type="EMBL" id="TKJ40387.1"/>
    </source>
</evidence>
<proteinExistence type="inferred from homology"/>
<dbReference type="Gene3D" id="3.20.20.140">
    <property type="entry name" value="Metal-dependent hydrolases"/>
    <property type="match status" value="1"/>
</dbReference>
<reference evidence="5 6" key="1">
    <citation type="submission" date="2017-06" db="EMBL/GenBank/DDBJ databases">
        <title>Novel microbial phyla capable of carbon fixation and sulfur reduction in deep-sea sediments.</title>
        <authorList>
            <person name="Huang J."/>
            <person name="Baker B."/>
            <person name="Wang Y."/>
        </authorList>
    </citation>
    <scope>NUCLEOTIDE SEQUENCE [LARGE SCALE GENOMIC DNA]</scope>
    <source>
        <strain evidence="5">B3_LCP</strain>
    </source>
</reference>
<dbReference type="SUPFAM" id="SSF89550">
    <property type="entry name" value="PHP domain-like"/>
    <property type="match status" value="1"/>
</dbReference>
<dbReference type="AlphaFoldDB" id="A0A532V092"/>
<evidence type="ECO:0000313" key="6">
    <source>
        <dbReference type="Proteomes" id="UP000319619"/>
    </source>
</evidence>
<comment type="catalytic activity">
    <reaction evidence="4">
        <text>O-phospho-L-tyrosyl-[protein] + H2O = L-tyrosyl-[protein] + phosphate</text>
        <dbReference type="Rhea" id="RHEA:10684"/>
        <dbReference type="Rhea" id="RHEA-COMP:10136"/>
        <dbReference type="Rhea" id="RHEA-COMP:20101"/>
        <dbReference type="ChEBI" id="CHEBI:15377"/>
        <dbReference type="ChEBI" id="CHEBI:43474"/>
        <dbReference type="ChEBI" id="CHEBI:46858"/>
        <dbReference type="ChEBI" id="CHEBI:61978"/>
        <dbReference type="EC" id="3.1.3.48"/>
    </reaction>
</comment>
<dbReference type="Proteomes" id="UP000319619">
    <property type="component" value="Unassembled WGS sequence"/>
</dbReference>
<dbReference type="PANTHER" id="PTHR39181">
    <property type="entry name" value="TYROSINE-PROTEIN PHOSPHATASE YWQE"/>
    <property type="match status" value="1"/>
</dbReference>
<dbReference type="EMBL" id="NJBN01000005">
    <property type="protein sequence ID" value="TKJ40387.1"/>
    <property type="molecule type" value="Genomic_DNA"/>
</dbReference>
<dbReference type="Pfam" id="PF19567">
    <property type="entry name" value="CpsB_CapC"/>
    <property type="match status" value="1"/>
</dbReference>
<evidence type="ECO:0000256" key="4">
    <source>
        <dbReference type="ARBA" id="ARBA00051722"/>
    </source>
</evidence>
<comment type="caution">
    <text evidence="5">The sequence shown here is derived from an EMBL/GenBank/DDBJ whole genome shotgun (WGS) entry which is preliminary data.</text>
</comment>
<dbReference type="GO" id="GO:0030145">
    <property type="term" value="F:manganese ion binding"/>
    <property type="evidence" value="ECO:0007669"/>
    <property type="project" value="InterPro"/>
</dbReference>
<keyword evidence="3" id="KW-0378">Hydrolase</keyword>
<name>A0A532V092_UNCL8</name>
<organism evidence="5 6">
    <name type="scientific">candidate division LCP-89 bacterium B3_LCP</name>
    <dbReference type="NCBI Taxonomy" id="2012998"/>
    <lineage>
        <taxon>Bacteria</taxon>
        <taxon>Pseudomonadati</taxon>
        <taxon>Bacteria division LCP-89</taxon>
    </lineage>
</organism>
<protein>
    <recommendedName>
        <fullName evidence="2">protein-tyrosine-phosphatase</fullName>
        <ecNumber evidence="2">3.1.3.48</ecNumber>
    </recommendedName>
</protein>
<dbReference type="EC" id="3.1.3.48" evidence="2"/>
<evidence type="ECO:0000256" key="1">
    <source>
        <dbReference type="ARBA" id="ARBA00005750"/>
    </source>
</evidence>